<protein>
    <submittedName>
        <fullName evidence="2">Glycosyltransferase involved in cell wall biosynthesis</fullName>
    </submittedName>
</protein>
<proteinExistence type="predicted"/>
<dbReference type="EMBL" id="JACHEZ010000005">
    <property type="protein sequence ID" value="MBB6030138.1"/>
    <property type="molecule type" value="Genomic_DNA"/>
</dbReference>
<dbReference type="Gene3D" id="3.40.50.2000">
    <property type="entry name" value="Glycogen Phosphorylase B"/>
    <property type="match status" value="2"/>
</dbReference>
<dbReference type="PANTHER" id="PTHR12526">
    <property type="entry name" value="GLYCOSYLTRANSFERASE"/>
    <property type="match status" value="1"/>
</dbReference>
<accession>A0ABR6P2A9</accession>
<dbReference type="CDD" id="cd03801">
    <property type="entry name" value="GT4_PimA-like"/>
    <property type="match status" value="1"/>
</dbReference>
<name>A0ABR6P2A9_9DEIN</name>
<sequence length="422" mass="48408">MRVVMASTRLAGTDGVSLEAAKMREVLRAAGHEVWYLAGELDPDEEQGVLVPEMHFARPEVRAFTERAFAGEGHDPQLTREIEEAGVRLAARLEPVFEELRPELLVVQNAWAIPMHLPLALALWRLVQRRRLSAVSHNHDYPWERPRFARTHVRPLLDRYFPPDHAVVQLSINSIAQRELEERRGLDSLLLPNVMDYDRSPPGFDAFNADFRETLGIRPEQLLLLQPTRVIPRKRIELAVDLAAELAARDPVLLVSHAAGDEGQDYRRGLETYAAERRVDLRFASEYVAPRRRFAGQHKVYSLWDAYLHADFVTYPSRYEGFGNAMLEAVWMNKPLLIGRYPVYLADIRPKGFRFVEVEDRITPEVVAGVTRLLDDAELRQSVVEHNRALARRHFGYDALRKVTRTALEQAQARAKEVRWPA</sequence>
<evidence type="ECO:0000313" key="2">
    <source>
        <dbReference type="EMBL" id="MBB6030138.1"/>
    </source>
</evidence>
<evidence type="ECO:0000259" key="1">
    <source>
        <dbReference type="Pfam" id="PF00534"/>
    </source>
</evidence>
<gene>
    <name evidence="2" type="ORF">HNQ05_001516</name>
</gene>
<feature type="domain" description="Glycosyl transferase family 1" evidence="1">
    <location>
        <begin position="210"/>
        <end position="388"/>
    </location>
</feature>
<dbReference type="InterPro" id="IPR001296">
    <property type="entry name" value="Glyco_trans_1"/>
</dbReference>
<dbReference type="SUPFAM" id="SSF53756">
    <property type="entry name" value="UDP-Glycosyltransferase/glycogen phosphorylase"/>
    <property type="match status" value="1"/>
</dbReference>
<dbReference type="PANTHER" id="PTHR12526:SF628">
    <property type="entry name" value="MANNOSYLGLUCOSYLGLYCERATE SYNTHASE"/>
    <property type="match status" value="1"/>
</dbReference>
<organism evidence="2 3">
    <name type="scientific">Oceanithermus desulfurans</name>
    <dbReference type="NCBI Taxonomy" id="227924"/>
    <lineage>
        <taxon>Bacteria</taxon>
        <taxon>Thermotogati</taxon>
        <taxon>Deinococcota</taxon>
        <taxon>Deinococci</taxon>
        <taxon>Thermales</taxon>
        <taxon>Thermaceae</taxon>
        <taxon>Oceanithermus</taxon>
    </lineage>
</organism>
<evidence type="ECO:0000313" key="3">
    <source>
        <dbReference type="Proteomes" id="UP000587579"/>
    </source>
</evidence>
<comment type="caution">
    <text evidence="2">The sequence shown here is derived from an EMBL/GenBank/DDBJ whole genome shotgun (WGS) entry which is preliminary data.</text>
</comment>
<keyword evidence="3" id="KW-1185">Reference proteome</keyword>
<dbReference type="RefSeq" id="WP_246104058.1">
    <property type="nucleotide sequence ID" value="NZ_JACHEZ010000005.1"/>
</dbReference>
<reference evidence="2 3" key="1">
    <citation type="submission" date="2020-08" db="EMBL/GenBank/DDBJ databases">
        <title>Genomic Encyclopedia of Type Strains, Phase IV (KMG-IV): sequencing the most valuable type-strain genomes for metagenomic binning, comparative biology and taxonomic classification.</title>
        <authorList>
            <person name="Goeker M."/>
        </authorList>
    </citation>
    <scope>NUCLEOTIDE SEQUENCE [LARGE SCALE GENOMIC DNA]</scope>
    <source>
        <strain evidence="2 3">DSM 15757</strain>
    </source>
</reference>
<dbReference type="Pfam" id="PF00534">
    <property type="entry name" value="Glycos_transf_1"/>
    <property type="match status" value="1"/>
</dbReference>
<dbReference type="Proteomes" id="UP000587579">
    <property type="component" value="Unassembled WGS sequence"/>
</dbReference>